<name>A0A1X6MXF5_9APHY</name>
<dbReference type="Gene3D" id="3.40.50.1460">
    <property type="match status" value="1"/>
</dbReference>
<evidence type="ECO:0000313" key="2">
    <source>
        <dbReference type="Proteomes" id="UP000194127"/>
    </source>
</evidence>
<protein>
    <submittedName>
        <fullName evidence="1">Uncharacterized protein</fullName>
    </submittedName>
</protein>
<sequence length="263" mass="29976">MPVRTDEPNPRTKHKVLSVSIEYPDLEGYRLDLPGTHQDSHKICSLLKAIDHFHYLEVDFTILIDDYTRPAELLPTRKNILTQKREIIMSSTLSFLVMLRFKDRHNCHSSETISRMTRRLEQIIHKLLVEPVQAKGAHFMMIFDCCHSASMAELPYHSFGSLAPDAAQRTSSTTVGKVETKYGLKERSVFRTALSLAQELWAACEDEELALGNRNGGLFMTVITSALDWLCLVQVDDTTLQAFTNVLGRNPYMTHQELLMHVT</sequence>
<dbReference type="RefSeq" id="XP_024337848.1">
    <property type="nucleotide sequence ID" value="XM_024479258.1"/>
</dbReference>
<dbReference type="AlphaFoldDB" id="A0A1X6MXF5"/>
<dbReference type="GeneID" id="36324208"/>
<dbReference type="EMBL" id="KZ110599">
    <property type="protein sequence ID" value="OSX61054.1"/>
    <property type="molecule type" value="Genomic_DNA"/>
</dbReference>
<gene>
    <name evidence="1" type="ORF">POSPLADRAFT_1047331</name>
</gene>
<dbReference type="Proteomes" id="UP000194127">
    <property type="component" value="Unassembled WGS sequence"/>
</dbReference>
<keyword evidence="2" id="KW-1185">Reference proteome</keyword>
<evidence type="ECO:0000313" key="1">
    <source>
        <dbReference type="EMBL" id="OSX61054.1"/>
    </source>
</evidence>
<dbReference type="Gene3D" id="3.40.50.12660">
    <property type="match status" value="1"/>
</dbReference>
<organism evidence="1 2">
    <name type="scientific">Postia placenta MAD-698-R-SB12</name>
    <dbReference type="NCBI Taxonomy" id="670580"/>
    <lineage>
        <taxon>Eukaryota</taxon>
        <taxon>Fungi</taxon>
        <taxon>Dikarya</taxon>
        <taxon>Basidiomycota</taxon>
        <taxon>Agaricomycotina</taxon>
        <taxon>Agaricomycetes</taxon>
        <taxon>Polyporales</taxon>
        <taxon>Adustoporiaceae</taxon>
        <taxon>Rhodonia</taxon>
    </lineage>
</organism>
<dbReference type="OrthoDB" id="3223806at2759"/>
<reference evidence="1 2" key="1">
    <citation type="submission" date="2017-04" db="EMBL/GenBank/DDBJ databases">
        <title>Genome Sequence of the Model Brown-Rot Fungus Postia placenta SB12.</title>
        <authorList>
            <consortium name="DOE Joint Genome Institute"/>
            <person name="Gaskell J."/>
            <person name="Kersten P."/>
            <person name="Larrondo L.F."/>
            <person name="Canessa P."/>
            <person name="Martinez D."/>
            <person name="Hibbett D."/>
            <person name="Schmoll M."/>
            <person name="Kubicek C.P."/>
            <person name="Martinez A.T."/>
            <person name="Yadav J."/>
            <person name="Master E."/>
            <person name="Magnuson J.K."/>
            <person name="James T."/>
            <person name="Yaver D."/>
            <person name="Berka R."/>
            <person name="Labutti K."/>
            <person name="Lipzen A."/>
            <person name="Aerts A."/>
            <person name="Barry K."/>
            <person name="Henrissat B."/>
            <person name="Blanchette R."/>
            <person name="Grigoriev I."/>
            <person name="Cullen D."/>
        </authorList>
    </citation>
    <scope>NUCLEOTIDE SEQUENCE [LARGE SCALE GENOMIC DNA]</scope>
    <source>
        <strain evidence="1 2">MAD-698-R-SB12</strain>
    </source>
</reference>
<proteinExistence type="predicted"/>
<accession>A0A1X6MXF5</accession>